<comment type="caution">
    <text evidence="4">The sequence shown here is derived from an EMBL/GenBank/DDBJ whole genome shotgun (WGS) entry which is preliminary data.</text>
</comment>
<evidence type="ECO:0000259" key="3">
    <source>
        <dbReference type="Pfam" id="PF02913"/>
    </source>
</evidence>
<gene>
    <name evidence="4" type="ORF">CIP107547_01407</name>
</gene>
<proteinExistence type="predicted"/>
<dbReference type="Pfam" id="PF02913">
    <property type="entry name" value="FAD-oxidase_C"/>
    <property type="match status" value="1"/>
</dbReference>
<dbReference type="InterPro" id="IPR016164">
    <property type="entry name" value="FAD-linked_Oxase-like_C"/>
</dbReference>
<evidence type="ECO:0000313" key="5">
    <source>
        <dbReference type="Proteomes" id="UP000480222"/>
    </source>
</evidence>
<keyword evidence="1" id="KW-0285">Flavoprotein</keyword>
<protein>
    <submittedName>
        <fullName evidence="4">FAD-linked oxidase</fullName>
    </submittedName>
</protein>
<evidence type="ECO:0000256" key="2">
    <source>
        <dbReference type="ARBA" id="ARBA00022827"/>
    </source>
</evidence>
<reference evidence="4 5" key="1">
    <citation type="submission" date="2020-02" db="EMBL/GenBank/DDBJ databases">
        <authorList>
            <person name="Brisse S."/>
        </authorList>
    </citation>
    <scope>NUCLEOTIDE SEQUENCE [LARGE SCALE GENOMIC DNA]</scope>
    <source>
        <strain evidence="4">CIP107547</strain>
    </source>
</reference>
<accession>A0A811G438</accession>
<dbReference type="InterPro" id="IPR004113">
    <property type="entry name" value="FAD-bd_oxidored_4_C"/>
</dbReference>
<dbReference type="AlphaFoldDB" id="A0A811G438"/>
<sequence>MTWVLLSDLRDAANYVSPLMGIGAETCELLVAPVLKRSVANFREAPRDWNDIPDTCAALLLEVGGVDDADLDSAIEKARSVLTDADLIAPLIFDKTVDGQRGAWHIRNGSFGVIGSDRHQGTTLITEGVCFPPALVGQGAADLLDLLASYEYPEMVMGHAVFGKPHFFILPHFGIEQEREKSSRSFGNLGSLCKAHSKARHPPSEF</sequence>
<dbReference type="GO" id="GO:0003824">
    <property type="term" value="F:catalytic activity"/>
    <property type="evidence" value="ECO:0007669"/>
    <property type="project" value="InterPro"/>
</dbReference>
<dbReference type="Proteomes" id="UP000480222">
    <property type="component" value="Unassembled WGS sequence"/>
</dbReference>
<dbReference type="EMBL" id="CADDAV010000016">
    <property type="protein sequence ID" value="CAB0604145.1"/>
    <property type="molecule type" value="Genomic_DNA"/>
</dbReference>
<dbReference type="GO" id="GO:0050660">
    <property type="term" value="F:flavin adenine dinucleotide binding"/>
    <property type="evidence" value="ECO:0007669"/>
    <property type="project" value="InterPro"/>
</dbReference>
<evidence type="ECO:0000313" key="4">
    <source>
        <dbReference type="EMBL" id="CAB0604145.1"/>
    </source>
</evidence>
<name>A0A811G438_CORDP</name>
<dbReference type="SUPFAM" id="SSF55103">
    <property type="entry name" value="FAD-linked oxidases, C-terminal domain"/>
    <property type="match status" value="1"/>
</dbReference>
<evidence type="ECO:0000256" key="1">
    <source>
        <dbReference type="ARBA" id="ARBA00022630"/>
    </source>
</evidence>
<organism evidence="4 5">
    <name type="scientific">Corynebacterium diphtheriae</name>
    <dbReference type="NCBI Taxonomy" id="1717"/>
    <lineage>
        <taxon>Bacteria</taxon>
        <taxon>Bacillati</taxon>
        <taxon>Actinomycetota</taxon>
        <taxon>Actinomycetes</taxon>
        <taxon>Mycobacteriales</taxon>
        <taxon>Corynebacteriaceae</taxon>
        <taxon>Corynebacterium</taxon>
    </lineage>
</organism>
<keyword evidence="2" id="KW-0274">FAD</keyword>
<feature type="domain" description="FAD-binding oxidoreductase/transferase type 4 C-terminal" evidence="3">
    <location>
        <begin position="6"/>
        <end position="193"/>
    </location>
</feature>